<evidence type="ECO:0000313" key="2">
    <source>
        <dbReference type="Proteomes" id="UP000663720"/>
    </source>
</evidence>
<dbReference type="Proteomes" id="UP000663720">
    <property type="component" value="Chromosome"/>
</dbReference>
<protein>
    <submittedName>
        <fullName evidence="1">Uncharacterized protein</fullName>
    </submittedName>
</protein>
<reference evidence="1" key="1">
    <citation type="journal article" date="2021" name="Microb. Physiol.">
        <title>Proteogenomic Insights into the Physiology of Marine, Sulfate-Reducing, Filamentous Desulfonema limicola and Desulfonema magnum.</title>
        <authorList>
            <person name="Schnaars V."/>
            <person name="Wohlbrand L."/>
            <person name="Scheve S."/>
            <person name="Hinrichs C."/>
            <person name="Reinhardt R."/>
            <person name="Rabus R."/>
        </authorList>
    </citation>
    <scope>NUCLEOTIDE SEQUENCE</scope>
    <source>
        <strain evidence="1">5ac10</strain>
    </source>
</reference>
<dbReference type="KEGG" id="dli:dnl_56250"/>
<dbReference type="EMBL" id="CP061799">
    <property type="protein sequence ID" value="QTA83230.1"/>
    <property type="molecule type" value="Genomic_DNA"/>
</dbReference>
<accession>A0A975BDJ4</accession>
<organism evidence="1 2">
    <name type="scientific">Desulfonema limicola</name>
    <dbReference type="NCBI Taxonomy" id="45656"/>
    <lineage>
        <taxon>Bacteria</taxon>
        <taxon>Pseudomonadati</taxon>
        <taxon>Thermodesulfobacteriota</taxon>
        <taxon>Desulfobacteria</taxon>
        <taxon>Desulfobacterales</taxon>
        <taxon>Desulfococcaceae</taxon>
        <taxon>Desulfonema</taxon>
    </lineage>
</organism>
<dbReference type="AlphaFoldDB" id="A0A975BDJ4"/>
<keyword evidence="2" id="KW-1185">Reference proteome</keyword>
<evidence type="ECO:0000313" key="1">
    <source>
        <dbReference type="EMBL" id="QTA83230.1"/>
    </source>
</evidence>
<gene>
    <name evidence="1" type="ORF">dnl_56250</name>
</gene>
<sequence>MLLKSAIIIIFLFYMINIANAGIMAATHGGHTITEIYLHSSFNFWTCYHWNTVWNIV</sequence>
<proteinExistence type="predicted"/>
<name>A0A975BDJ4_9BACT</name>